<dbReference type="InterPro" id="IPR036477">
    <property type="entry name" value="Formyl_transf_N_sf"/>
</dbReference>
<reference evidence="6" key="1">
    <citation type="submission" date="2022-02" db="EMBL/GenBank/DDBJ databases">
        <title>Acinetobacter A3.8 sp. nov., isolated from Sediment (Zhairuo Island).</title>
        <authorList>
            <person name="Zheng K."/>
        </authorList>
    </citation>
    <scope>NUCLEOTIDE SEQUENCE</scope>
    <source>
        <strain evidence="6">A3.8</strain>
    </source>
</reference>
<dbReference type="GO" id="GO:0008864">
    <property type="term" value="F:formyltetrahydrofolate deformylase activity"/>
    <property type="evidence" value="ECO:0007669"/>
    <property type="project" value="UniProtKB-UniRule"/>
</dbReference>
<dbReference type="InterPro" id="IPR044074">
    <property type="entry name" value="PurU_ACT"/>
</dbReference>
<comment type="similarity">
    <text evidence="3">Belongs to the PurU family.</text>
</comment>
<dbReference type="InterPro" id="IPR041729">
    <property type="entry name" value="Formyl-FH4-Hydrolase_C"/>
</dbReference>
<dbReference type="InterPro" id="IPR045865">
    <property type="entry name" value="ACT-like_dom_sf"/>
</dbReference>
<dbReference type="CDD" id="cd08648">
    <property type="entry name" value="FMT_core_Formyl-FH4-Hydrolase_C"/>
    <property type="match status" value="1"/>
</dbReference>
<comment type="pathway">
    <text evidence="3">Purine metabolism; IMP biosynthesis via de novo pathway; formate from 10-formyl-5,6,7,8-tetrahydrofolate: step 1/1.</text>
</comment>
<keyword evidence="3" id="KW-0658">Purine biosynthesis</keyword>
<dbReference type="SUPFAM" id="SSF53328">
    <property type="entry name" value="Formyltransferase"/>
    <property type="match status" value="1"/>
</dbReference>
<gene>
    <name evidence="3 6" type="primary">purU</name>
    <name evidence="6" type="ORF">MKI79_02495</name>
</gene>
<evidence type="ECO:0000256" key="3">
    <source>
        <dbReference type="HAMAP-Rule" id="MF_01927"/>
    </source>
</evidence>
<comment type="function">
    <text evidence="3">Catalyzes the hydrolysis of 10-formyltetrahydrofolate (formyl-FH4) to formate and tetrahydrofolate (FH4).</text>
</comment>
<dbReference type="AlphaFoldDB" id="A0A9X1WWA3"/>
<dbReference type="NCBIfam" id="TIGR00655">
    <property type="entry name" value="PurU"/>
    <property type="match status" value="1"/>
</dbReference>
<feature type="active site" evidence="3">
    <location>
        <position position="232"/>
    </location>
</feature>
<dbReference type="Gene3D" id="3.30.70.260">
    <property type="match status" value="1"/>
</dbReference>
<feature type="domain" description="ACT" evidence="5">
    <location>
        <begin position="10"/>
        <end position="85"/>
    </location>
</feature>
<comment type="caution">
    <text evidence="6">The sequence shown here is derived from an EMBL/GenBank/DDBJ whole genome shotgun (WGS) entry which is preliminary data.</text>
</comment>
<dbReference type="GO" id="GO:0006730">
    <property type="term" value="P:one-carbon metabolic process"/>
    <property type="evidence" value="ECO:0007669"/>
    <property type="project" value="UniProtKB-KW"/>
</dbReference>
<evidence type="ECO:0000313" key="7">
    <source>
        <dbReference type="Proteomes" id="UP001139701"/>
    </source>
</evidence>
<accession>A0A9X1WWA3</accession>
<dbReference type="PANTHER" id="PTHR42706:SF1">
    <property type="entry name" value="FORMYLTETRAHYDROFOLATE DEFORMYLASE 2, MITOCHONDRIAL"/>
    <property type="match status" value="1"/>
</dbReference>
<dbReference type="PRINTS" id="PR01575">
    <property type="entry name" value="FFH4HYDRLASE"/>
</dbReference>
<dbReference type="PROSITE" id="PS51671">
    <property type="entry name" value="ACT"/>
    <property type="match status" value="1"/>
</dbReference>
<keyword evidence="7" id="KW-1185">Reference proteome</keyword>
<comment type="catalytic activity">
    <reaction evidence="3">
        <text>(6R)-10-formyltetrahydrofolate + H2O = (6S)-5,6,7,8-tetrahydrofolate + formate + H(+)</text>
        <dbReference type="Rhea" id="RHEA:19833"/>
        <dbReference type="ChEBI" id="CHEBI:15377"/>
        <dbReference type="ChEBI" id="CHEBI:15378"/>
        <dbReference type="ChEBI" id="CHEBI:15740"/>
        <dbReference type="ChEBI" id="CHEBI:57453"/>
        <dbReference type="ChEBI" id="CHEBI:195366"/>
        <dbReference type="EC" id="3.5.1.10"/>
    </reaction>
</comment>
<dbReference type="PIRSF" id="PIRSF036480">
    <property type="entry name" value="FormyFH4_hydr"/>
    <property type="match status" value="1"/>
</dbReference>
<evidence type="ECO:0000259" key="5">
    <source>
        <dbReference type="PROSITE" id="PS51671"/>
    </source>
</evidence>
<dbReference type="InterPro" id="IPR002912">
    <property type="entry name" value="ACT_dom"/>
</dbReference>
<dbReference type="InterPro" id="IPR002376">
    <property type="entry name" value="Formyl_transf_N"/>
</dbReference>
<dbReference type="Proteomes" id="UP001139701">
    <property type="component" value="Unassembled WGS sequence"/>
</dbReference>
<organism evidence="6 7">
    <name type="scientific">Acinetobacter sedimenti</name>
    <dbReference type="NCBI Taxonomy" id="2919922"/>
    <lineage>
        <taxon>Bacteria</taxon>
        <taxon>Pseudomonadati</taxon>
        <taxon>Pseudomonadota</taxon>
        <taxon>Gammaproteobacteria</taxon>
        <taxon>Moraxellales</taxon>
        <taxon>Moraxellaceae</taxon>
        <taxon>Acinetobacter</taxon>
    </lineage>
</organism>
<dbReference type="EMBL" id="JAKUML010000003">
    <property type="protein sequence ID" value="MCJ8145788.1"/>
    <property type="molecule type" value="Genomic_DNA"/>
</dbReference>
<dbReference type="SUPFAM" id="SSF55021">
    <property type="entry name" value="ACT-like"/>
    <property type="match status" value="1"/>
</dbReference>
<dbReference type="RefSeq" id="WP_241570488.1">
    <property type="nucleotide sequence ID" value="NZ_JAKUML010000003.1"/>
</dbReference>
<dbReference type="EC" id="3.5.1.10" evidence="3 4"/>
<dbReference type="InterPro" id="IPR004810">
    <property type="entry name" value="PurU"/>
</dbReference>
<keyword evidence="2 3" id="KW-0378">Hydrolase</keyword>
<sequence length="288" mass="32847">MNMFTENTARLLITCEDRPGIVQAVSSFLYHQGANITALDQYATEAQGGQYFMRVEFELDHLATRLDTLTSTFGKNVADKYAMEWKLNSVSDVKKVGILVSKVDHALLELLWRHSRGSLPCEITQVISNHETLRDKVERFGIPFHVVPVDKDNKVEAYAKIDEMMQGNDLLVLARYMQILSEDFVEKWPQKIINIHHSFLPAFVGANPYKQAHEKGVKLIGATAHYVTADLDQGPIIEQDVERVSHDYSIEQLRELGEDVERNVLARAVRWHLEDRVIVDGNKTIVFD</sequence>
<dbReference type="HAMAP" id="MF_01927">
    <property type="entry name" value="PurU"/>
    <property type="match status" value="1"/>
</dbReference>
<dbReference type="Gene3D" id="3.40.50.170">
    <property type="entry name" value="Formyl transferase, N-terminal domain"/>
    <property type="match status" value="1"/>
</dbReference>
<dbReference type="CDD" id="cd04875">
    <property type="entry name" value="ACT_F4HF-DF"/>
    <property type="match status" value="1"/>
</dbReference>
<dbReference type="GO" id="GO:0006189">
    <property type="term" value="P:'de novo' IMP biosynthetic process"/>
    <property type="evidence" value="ECO:0007669"/>
    <property type="project" value="UniProtKB-UniRule"/>
</dbReference>
<dbReference type="NCBIfam" id="NF004684">
    <property type="entry name" value="PRK06027.1"/>
    <property type="match status" value="1"/>
</dbReference>
<dbReference type="PANTHER" id="PTHR42706">
    <property type="entry name" value="FORMYLTETRAHYDROFOLATE DEFORMYLASE"/>
    <property type="match status" value="1"/>
</dbReference>
<evidence type="ECO:0000313" key="6">
    <source>
        <dbReference type="EMBL" id="MCJ8145788.1"/>
    </source>
</evidence>
<dbReference type="Pfam" id="PF01842">
    <property type="entry name" value="ACT"/>
    <property type="match status" value="1"/>
</dbReference>
<keyword evidence="1 3" id="KW-0554">One-carbon metabolism</keyword>
<proteinExistence type="inferred from homology"/>
<dbReference type="Pfam" id="PF00551">
    <property type="entry name" value="Formyl_trans_N"/>
    <property type="match status" value="1"/>
</dbReference>
<evidence type="ECO:0000256" key="1">
    <source>
        <dbReference type="ARBA" id="ARBA00022563"/>
    </source>
</evidence>
<evidence type="ECO:0000256" key="4">
    <source>
        <dbReference type="NCBIfam" id="TIGR00655"/>
    </source>
</evidence>
<protein>
    <recommendedName>
        <fullName evidence="3 4">Formyltetrahydrofolate deformylase</fullName>
        <ecNumber evidence="3 4">3.5.1.10</ecNumber>
    </recommendedName>
    <alternativeName>
        <fullName evidence="3">Formyl-FH(4) hydrolase</fullName>
    </alternativeName>
</protein>
<name>A0A9X1WWA3_9GAMM</name>
<evidence type="ECO:0000256" key="2">
    <source>
        <dbReference type="ARBA" id="ARBA00022801"/>
    </source>
</evidence>